<comment type="caution">
    <text evidence="3">The sequence shown here is derived from an EMBL/GenBank/DDBJ whole genome shotgun (WGS) entry which is preliminary data.</text>
</comment>
<proteinExistence type="inferred from homology"/>
<protein>
    <recommendedName>
        <fullName evidence="1">Neutral ceramidase</fullName>
        <ecNumber evidence="1">3.5.1.23</ecNumber>
    </recommendedName>
</protein>
<dbReference type="PANTHER" id="PTHR12670">
    <property type="entry name" value="CERAMIDASE"/>
    <property type="match status" value="1"/>
</dbReference>
<sequence>MGWKVGFGEVDITPPIGVWLTGFAARTKPCDDIHDPLSARALVLENGQGQRAAILALDLIALTNEQVATIRQLVRKWTGIQPQNLLINCSHTHSAPAIGQFEPSSMGIADPVYLDLMVRKAATAVKLACDNLVDAKLFFGTAECQIGINRRQRTQNGCIVIGQNPKGVVDHQVSVLAANLDGNDFWLIAFSYACHPVVLGHDNYAVTADYVHFARQAVEDFFGGHALTIFMQGCCGNINPRERGTFEIAQKLGRELAVSVVQATLNANPVEGEKVEGVIGLLKLPLLPPPPTKQLREHYRQFRESAEKAKREGKLGEARWMFGEAQWAKQLLQAMRENSLPTHEQMNAQVLRIGDVALAALASETFAEIGLNVKSQSPFARTVTLGYTNGCIGYLPTAKAYEEGGYEVEQAFKFYGRLLMHGPESEKIATDWLLRQLDKAAKA</sequence>
<reference evidence="3 4" key="1">
    <citation type="submission" date="2022-08" db="EMBL/GenBank/DDBJ databases">
        <title>Bacterial and archaeal communities from various locations to study Microbial Dark Matter (Phase II).</title>
        <authorList>
            <person name="Stepanauskas R."/>
        </authorList>
    </citation>
    <scope>NUCLEOTIDE SEQUENCE [LARGE SCALE GENOMIC DNA]</scope>
    <source>
        <strain evidence="3 4">PD1</strain>
    </source>
</reference>
<feature type="domain" description="Neutral/alkaline non-lysosomal ceramidase N-terminal" evidence="2">
    <location>
        <begin position="3"/>
        <end position="245"/>
    </location>
</feature>
<dbReference type="PANTHER" id="PTHR12670:SF1">
    <property type="entry name" value="NEUTRAL CERAMIDASE"/>
    <property type="match status" value="1"/>
</dbReference>
<dbReference type="EMBL" id="JANUCP010000006">
    <property type="protein sequence ID" value="MCS3920724.1"/>
    <property type="molecule type" value="Genomic_DNA"/>
</dbReference>
<dbReference type="Proteomes" id="UP001204798">
    <property type="component" value="Unassembled WGS sequence"/>
</dbReference>
<keyword evidence="1" id="KW-0746">Sphingolipid metabolism</keyword>
<comment type="similarity">
    <text evidence="1">Belongs to the neutral ceramidase family.</text>
</comment>
<evidence type="ECO:0000313" key="4">
    <source>
        <dbReference type="Proteomes" id="UP001204798"/>
    </source>
</evidence>
<dbReference type="Pfam" id="PF04734">
    <property type="entry name" value="Ceramidase_alk"/>
    <property type="match status" value="1"/>
</dbReference>
<dbReference type="EC" id="3.5.1.23" evidence="1"/>
<evidence type="ECO:0000256" key="1">
    <source>
        <dbReference type="RuleBase" id="RU366019"/>
    </source>
</evidence>
<name>A0ABT2ESU2_9BACT</name>
<dbReference type="RefSeq" id="WP_259100814.1">
    <property type="nucleotide sequence ID" value="NZ_CP130454.1"/>
</dbReference>
<evidence type="ECO:0000313" key="3">
    <source>
        <dbReference type="EMBL" id="MCS3920724.1"/>
    </source>
</evidence>
<gene>
    <name evidence="3" type="ORF">M2350_003159</name>
</gene>
<keyword evidence="4" id="KW-1185">Reference proteome</keyword>
<accession>A0ABT2ESU2</accession>
<keyword evidence="1" id="KW-0378">Hydrolase</keyword>
<organism evidence="3 4">
    <name type="scientific">Candidatus Fervidibacter sacchari</name>
    <dbReference type="NCBI Taxonomy" id="1448929"/>
    <lineage>
        <taxon>Bacteria</taxon>
        <taxon>Candidatus Fervidibacterota</taxon>
        <taxon>Candidatus Fervidibacter</taxon>
    </lineage>
</organism>
<dbReference type="InterPro" id="IPR006823">
    <property type="entry name" value="Ceramidase_alk"/>
</dbReference>
<evidence type="ECO:0000259" key="2">
    <source>
        <dbReference type="Pfam" id="PF04734"/>
    </source>
</evidence>
<dbReference type="InterPro" id="IPR031329">
    <property type="entry name" value="NEUT/ALK_ceramidase_N"/>
</dbReference>
<keyword evidence="1" id="KW-0443">Lipid metabolism</keyword>
<comment type="catalytic activity">
    <reaction evidence="1">
        <text>an N-acylsphing-4-enine + H2O = sphing-4-enine + a fatty acid</text>
        <dbReference type="Rhea" id="RHEA:20856"/>
        <dbReference type="ChEBI" id="CHEBI:15377"/>
        <dbReference type="ChEBI" id="CHEBI:28868"/>
        <dbReference type="ChEBI" id="CHEBI:52639"/>
        <dbReference type="ChEBI" id="CHEBI:57756"/>
        <dbReference type="EC" id="3.5.1.23"/>
    </reaction>
</comment>